<comment type="caution">
    <text evidence="8">The sequence shown here is derived from an EMBL/GenBank/DDBJ whole genome shotgun (WGS) entry which is preliminary data.</text>
</comment>
<keyword evidence="8" id="KW-0418">Kinase</keyword>
<keyword evidence="2" id="KW-0479">Metal-binding</keyword>
<dbReference type="EMBL" id="NBIV01000041">
    <property type="protein sequence ID" value="PXF46325.1"/>
    <property type="molecule type" value="Genomic_DNA"/>
</dbReference>
<keyword evidence="7" id="KW-1133">Transmembrane helix</keyword>
<dbReference type="InterPro" id="IPR051804">
    <property type="entry name" value="Carb_Metab_Reg_Kinase/Isom"/>
</dbReference>
<dbReference type="GO" id="GO:0046872">
    <property type="term" value="F:metal ion binding"/>
    <property type="evidence" value="ECO:0007669"/>
    <property type="project" value="UniProtKB-KW"/>
</dbReference>
<organism evidence="8 9">
    <name type="scientific">Gracilariopsis chorda</name>
    <dbReference type="NCBI Taxonomy" id="448386"/>
    <lineage>
        <taxon>Eukaryota</taxon>
        <taxon>Rhodophyta</taxon>
        <taxon>Florideophyceae</taxon>
        <taxon>Rhodymeniophycidae</taxon>
        <taxon>Gracilariales</taxon>
        <taxon>Gracilariaceae</taxon>
        <taxon>Gracilariopsis</taxon>
    </lineage>
</organism>
<gene>
    <name evidence="8" type="ORF">BWQ96_03981</name>
</gene>
<evidence type="ECO:0000256" key="2">
    <source>
        <dbReference type="ARBA" id="ARBA00022723"/>
    </source>
</evidence>
<dbReference type="CDD" id="cd24067">
    <property type="entry name" value="ASKHA_NBD_ROK_BsFRK-like"/>
    <property type="match status" value="1"/>
</dbReference>
<dbReference type="PANTHER" id="PTHR42742">
    <property type="entry name" value="TRANSCRIPTIONAL REPRESSOR MPRA"/>
    <property type="match status" value="1"/>
</dbReference>
<dbReference type="GO" id="GO:0008865">
    <property type="term" value="F:fructokinase activity"/>
    <property type="evidence" value="ECO:0007669"/>
    <property type="project" value="UniProtKB-EC"/>
</dbReference>
<reference evidence="8 9" key="1">
    <citation type="journal article" date="2018" name="Mol. Biol. Evol.">
        <title>Analysis of the draft genome of the red seaweed Gracilariopsis chorda provides insights into genome size evolution in Rhodophyta.</title>
        <authorList>
            <person name="Lee J."/>
            <person name="Yang E.C."/>
            <person name="Graf L."/>
            <person name="Yang J.H."/>
            <person name="Qiu H."/>
            <person name="Zel Zion U."/>
            <person name="Chan C.X."/>
            <person name="Stephens T.G."/>
            <person name="Weber A.P.M."/>
            <person name="Boo G.H."/>
            <person name="Boo S.M."/>
            <person name="Kim K.M."/>
            <person name="Shin Y."/>
            <person name="Jung M."/>
            <person name="Lee S.J."/>
            <person name="Yim H.S."/>
            <person name="Lee J.H."/>
            <person name="Bhattacharya D."/>
            <person name="Yoon H.S."/>
        </authorList>
    </citation>
    <scope>NUCLEOTIDE SEQUENCE [LARGE SCALE GENOMIC DNA]</scope>
    <source>
        <strain evidence="8 9">SKKU-2015</strain>
        <tissue evidence="8">Whole body</tissue>
    </source>
</reference>
<sequence length="346" mass="37402">MAPAEVSAWRCAALATAFASGAILTHLYHRRLSLRSPDQCAAPQSLPPNALFAAVELGGTSCRAALAFADDPAKLIDTTEVRTTDPHTTLSHIVRFLRTHAPFVSLGVASFGPVDLDRSSKTYGYVTSSNKPGWRQTDVLSYFKEFNVPIAFDTDVNAPAIAEMRYGNHTGDSCAYITVGTGIGVGLVVNSQPVHGLAHPEGGHMMPLRRENDQYPGWLTDHPMSVESMASAKACADRAGVEPANLPSVPDDHPAWDDVAYYLAQLCFTICVIASPHVIVLSGGVMKRAILFEKIRTHFKKINNEYLLLDKLTTNIDEYIVPSGYGNNIGIIGAIELARRVANGIK</sequence>
<dbReference type="EC" id="2.7.1.4" evidence="5"/>
<evidence type="ECO:0000256" key="5">
    <source>
        <dbReference type="ARBA" id="ARBA00038887"/>
    </source>
</evidence>
<proteinExistence type="predicted"/>
<evidence type="ECO:0000313" key="8">
    <source>
        <dbReference type="EMBL" id="PXF46325.1"/>
    </source>
</evidence>
<evidence type="ECO:0000256" key="6">
    <source>
        <dbReference type="ARBA" id="ARBA00048451"/>
    </source>
</evidence>
<keyword evidence="9" id="KW-1185">Reference proteome</keyword>
<protein>
    <recommendedName>
        <fullName evidence="5">fructokinase</fullName>
        <ecNumber evidence="5">2.7.1.4</ecNumber>
    </recommendedName>
</protein>
<dbReference type="AlphaFoldDB" id="A0A2V3IW59"/>
<accession>A0A2V3IW59</accession>
<dbReference type="InterPro" id="IPR000600">
    <property type="entry name" value="ROK"/>
</dbReference>
<dbReference type="Pfam" id="PF00480">
    <property type="entry name" value="ROK"/>
    <property type="match status" value="1"/>
</dbReference>
<evidence type="ECO:0000256" key="1">
    <source>
        <dbReference type="ARBA" id="ARBA00001946"/>
    </source>
</evidence>
<dbReference type="InterPro" id="IPR043129">
    <property type="entry name" value="ATPase_NBD"/>
</dbReference>
<dbReference type="PROSITE" id="PS01125">
    <property type="entry name" value="ROK"/>
    <property type="match status" value="1"/>
</dbReference>
<evidence type="ECO:0000256" key="3">
    <source>
        <dbReference type="ARBA" id="ARBA00022833"/>
    </source>
</evidence>
<evidence type="ECO:0000313" key="9">
    <source>
        <dbReference type="Proteomes" id="UP000247409"/>
    </source>
</evidence>
<dbReference type="PANTHER" id="PTHR42742:SF3">
    <property type="entry name" value="FRUCTOKINASE"/>
    <property type="match status" value="1"/>
</dbReference>
<comment type="catalytic activity">
    <reaction evidence="6">
        <text>D-fructose + ATP = D-fructose 6-phosphate + ADP + H(+)</text>
        <dbReference type="Rhea" id="RHEA:16125"/>
        <dbReference type="ChEBI" id="CHEBI:15378"/>
        <dbReference type="ChEBI" id="CHEBI:30616"/>
        <dbReference type="ChEBI" id="CHEBI:37721"/>
        <dbReference type="ChEBI" id="CHEBI:61527"/>
        <dbReference type="ChEBI" id="CHEBI:456216"/>
        <dbReference type="EC" id="2.7.1.4"/>
    </reaction>
</comment>
<keyword evidence="7" id="KW-0812">Transmembrane</keyword>
<evidence type="ECO:0000256" key="7">
    <source>
        <dbReference type="SAM" id="Phobius"/>
    </source>
</evidence>
<dbReference type="SUPFAM" id="SSF53067">
    <property type="entry name" value="Actin-like ATPase domain"/>
    <property type="match status" value="1"/>
</dbReference>
<dbReference type="OrthoDB" id="10260668at2759"/>
<dbReference type="InterPro" id="IPR049874">
    <property type="entry name" value="ROK_cs"/>
</dbReference>
<comment type="cofactor">
    <cofactor evidence="1">
        <name>Mg(2+)</name>
        <dbReference type="ChEBI" id="CHEBI:18420"/>
    </cofactor>
</comment>
<evidence type="ECO:0000256" key="4">
    <source>
        <dbReference type="ARBA" id="ARBA00022842"/>
    </source>
</evidence>
<name>A0A2V3IW59_9FLOR</name>
<dbReference type="Gene3D" id="3.30.420.40">
    <property type="match status" value="2"/>
</dbReference>
<dbReference type="STRING" id="448386.A0A2V3IW59"/>
<keyword evidence="3" id="KW-0862">Zinc</keyword>
<keyword evidence="7" id="KW-0472">Membrane</keyword>
<dbReference type="Proteomes" id="UP000247409">
    <property type="component" value="Unassembled WGS sequence"/>
</dbReference>
<feature type="transmembrane region" description="Helical" evidence="7">
    <location>
        <begin position="6"/>
        <end position="28"/>
    </location>
</feature>
<keyword evidence="4" id="KW-0460">Magnesium</keyword>
<keyword evidence="8" id="KW-0808">Transferase</keyword>